<name>A0A835AST9_9POAL</name>
<evidence type="ECO:0000313" key="3">
    <source>
        <dbReference type="Proteomes" id="UP000636709"/>
    </source>
</evidence>
<dbReference type="Proteomes" id="UP000636709">
    <property type="component" value="Unassembled WGS sequence"/>
</dbReference>
<evidence type="ECO:0000313" key="2">
    <source>
        <dbReference type="EMBL" id="KAF8673813.1"/>
    </source>
</evidence>
<comment type="caution">
    <text evidence="2">The sequence shown here is derived from an EMBL/GenBank/DDBJ whole genome shotgun (WGS) entry which is preliminary data.</text>
</comment>
<reference evidence="2" key="1">
    <citation type="submission" date="2020-07" db="EMBL/GenBank/DDBJ databases">
        <title>Genome sequence and genetic diversity analysis of an under-domesticated orphan crop, white fonio (Digitaria exilis).</title>
        <authorList>
            <person name="Bennetzen J.L."/>
            <person name="Chen S."/>
            <person name="Ma X."/>
            <person name="Wang X."/>
            <person name="Yssel A.E.J."/>
            <person name="Chaluvadi S.R."/>
            <person name="Johnson M."/>
            <person name="Gangashetty P."/>
            <person name="Hamidou F."/>
            <person name="Sanogo M.D."/>
            <person name="Zwaenepoel A."/>
            <person name="Wallace J."/>
            <person name="Van De Peer Y."/>
            <person name="Van Deynze A."/>
        </authorList>
    </citation>
    <scope>NUCLEOTIDE SEQUENCE</scope>
    <source>
        <tissue evidence="2">Leaves</tissue>
    </source>
</reference>
<sequence>MSPNVSTRTSVVDGWELHKCFAFFVCIVYRVAGIEDVSSDDFSGPEAEARLKSLHNHSKQVVPNNMEQQVDEHENQPGATDNPPASSDASPASNLGCTEKRSCCRRPRRKQLLPNRAPFF</sequence>
<feature type="region of interest" description="Disordered" evidence="1">
    <location>
        <begin position="52"/>
        <end position="99"/>
    </location>
</feature>
<gene>
    <name evidence="2" type="ORF">HU200_048570</name>
</gene>
<keyword evidence="3" id="KW-1185">Reference proteome</keyword>
<feature type="compositionally biased region" description="Polar residues" evidence="1">
    <location>
        <begin position="59"/>
        <end position="68"/>
    </location>
</feature>
<dbReference type="EMBL" id="JACEFO010002202">
    <property type="protein sequence ID" value="KAF8673813.1"/>
    <property type="molecule type" value="Genomic_DNA"/>
</dbReference>
<proteinExistence type="predicted"/>
<accession>A0A835AST9</accession>
<protein>
    <submittedName>
        <fullName evidence="2">Uncharacterized protein</fullName>
    </submittedName>
</protein>
<evidence type="ECO:0000256" key="1">
    <source>
        <dbReference type="SAM" id="MobiDB-lite"/>
    </source>
</evidence>
<dbReference type="OrthoDB" id="10612782at2759"/>
<organism evidence="2 3">
    <name type="scientific">Digitaria exilis</name>
    <dbReference type="NCBI Taxonomy" id="1010633"/>
    <lineage>
        <taxon>Eukaryota</taxon>
        <taxon>Viridiplantae</taxon>
        <taxon>Streptophyta</taxon>
        <taxon>Embryophyta</taxon>
        <taxon>Tracheophyta</taxon>
        <taxon>Spermatophyta</taxon>
        <taxon>Magnoliopsida</taxon>
        <taxon>Liliopsida</taxon>
        <taxon>Poales</taxon>
        <taxon>Poaceae</taxon>
        <taxon>PACMAD clade</taxon>
        <taxon>Panicoideae</taxon>
        <taxon>Panicodae</taxon>
        <taxon>Paniceae</taxon>
        <taxon>Anthephorinae</taxon>
        <taxon>Digitaria</taxon>
    </lineage>
</organism>
<dbReference type="AlphaFoldDB" id="A0A835AST9"/>
<feature type="compositionally biased region" description="Low complexity" evidence="1">
    <location>
        <begin position="81"/>
        <end position="94"/>
    </location>
</feature>